<dbReference type="EMBL" id="KQ990204">
    <property type="protein sequence ID" value="KZV53523.1"/>
    <property type="molecule type" value="Genomic_DNA"/>
</dbReference>
<protein>
    <submittedName>
        <fullName evidence="1">Putative LRR receptor-like serine/threonine-protein kinase</fullName>
    </submittedName>
</protein>
<evidence type="ECO:0000313" key="1">
    <source>
        <dbReference type="EMBL" id="KZV53523.1"/>
    </source>
</evidence>
<keyword evidence="1" id="KW-0675">Receptor</keyword>
<keyword evidence="1" id="KW-0808">Transferase</keyword>
<accession>A0A2Z7D2A6</accession>
<evidence type="ECO:0000313" key="2">
    <source>
        <dbReference type="Proteomes" id="UP000250235"/>
    </source>
</evidence>
<organism evidence="1 2">
    <name type="scientific">Dorcoceras hygrometricum</name>
    <dbReference type="NCBI Taxonomy" id="472368"/>
    <lineage>
        <taxon>Eukaryota</taxon>
        <taxon>Viridiplantae</taxon>
        <taxon>Streptophyta</taxon>
        <taxon>Embryophyta</taxon>
        <taxon>Tracheophyta</taxon>
        <taxon>Spermatophyta</taxon>
        <taxon>Magnoliopsida</taxon>
        <taxon>eudicotyledons</taxon>
        <taxon>Gunneridae</taxon>
        <taxon>Pentapetalae</taxon>
        <taxon>asterids</taxon>
        <taxon>lamiids</taxon>
        <taxon>Lamiales</taxon>
        <taxon>Gesneriaceae</taxon>
        <taxon>Didymocarpoideae</taxon>
        <taxon>Trichosporeae</taxon>
        <taxon>Loxocarpinae</taxon>
        <taxon>Dorcoceras</taxon>
    </lineage>
</organism>
<reference evidence="1 2" key="1">
    <citation type="journal article" date="2015" name="Proc. Natl. Acad. Sci. U.S.A.">
        <title>The resurrection genome of Boea hygrometrica: A blueprint for survival of dehydration.</title>
        <authorList>
            <person name="Xiao L."/>
            <person name="Yang G."/>
            <person name="Zhang L."/>
            <person name="Yang X."/>
            <person name="Zhao S."/>
            <person name="Ji Z."/>
            <person name="Zhou Q."/>
            <person name="Hu M."/>
            <person name="Wang Y."/>
            <person name="Chen M."/>
            <person name="Xu Y."/>
            <person name="Jin H."/>
            <person name="Xiao X."/>
            <person name="Hu G."/>
            <person name="Bao F."/>
            <person name="Hu Y."/>
            <person name="Wan P."/>
            <person name="Li L."/>
            <person name="Deng X."/>
            <person name="Kuang T."/>
            <person name="Xiang C."/>
            <person name="Zhu J.K."/>
            <person name="Oliver M.J."/>
            <person name="He Y."/>
        </authorList>
    </citation>
    <scope>NUCLEOTIDE SEQUENCE [LARGE SCALE GENOMIC DNA]</scope>
    <source>
        <strain evidence="2">cv. XS01</strain>
    </source>
</reference>
<gene>
    <name evidence="1" type="ORF">F511_23107</name>
</gene>
<dbReference type="AlphaFoldDB" id="A0A2Z7D2A6"/>
<proteinExistence type="predicted"/>
<dbReference type="GO" id="GO:0016301">
    <property type="term" value="F:kinase activity"/>
    <property type="evidence" value="ECO:0007669"/>
    <property type="project" value="UniProtKB-KW"/>
</dbReference>
<sequence length="359" mass="40705">MIDIEEQLLKWAETEDITEISERRSLILYKLLETELENLYLAHLANFKTNVVSAHRDFECIRRLHQDLRLIAAAHRHHRGLVGLPFTTPECDFLPKFSHALEIYTLTVTTQGSVLDTYSQYEQHVNQTATHASYEHKAQENEPLIQKADHEHQVQDRKGSVEGVDLRLNAIPISSINPEAIPRTEQDVSPHQDTDFSNLQLIATAPQESSTLQLLHTATQSLNAISTHVSSLDQSYARLRDDTNITRHHTTKLCDELKSTAEGFDIRIDVLEQTLTQLMVDELAVAPGSDQFHEEIGTSTVGGFGLLIRSTTGIPIPSPVCTRKLDEDFTNGISSLEWSEQDFRRRRRGEERRGKKNIS</sequence>
<keyword evidence="1" id="KW-0418">Kinase</keyword>
<name>A0A2Z7D2A6_9LAMI</name>
<dbReference type="Proteomes" id="UP000250235">
    <property type="component" value="Unassembled WGS sequence"/>
</dbReference>
<keyword evidence="2" id="KW-1185">Reference proteome</keyword>